<dbReference type="Proteomes" id="UP001151760">
    <property type="component" value="Unassembled WGS sequence"/>
</dbReference>
<keyword evidence="2" id="KW-1185">Reference proteome</keyword>
<reference evidence="1" key="2">
    <citation type="submission" date="2022-01" db="EMBL/GenBank/DDBJ databases">
        <authorList>
            <person name="Yamashiro T."/>
            <person name="Shiraishi A."/>
            <person name="Satake H."/>
            <person name="Nakayama K."/>
        </authorList>
    </citation>
    <scope>NUCLEOTIDE SEQUENCE</scope>
</reference>
<comment type="caution">
    <text evidence="1">The sequence shown here is derived from an EMBL/GenBank/DDBJ whole genome shotgun (WGS) entry which is preliminary data.</text>
</comment>
<organism evidence="1 2">
    <name type="scientific">Tanacetum coccineum</name>
    <dbReference type="NCBI Taxonomy" id="301880"/>
    <lineage>
        <taxon>Eukaryota</taxon>
        <taxon>Viridiplantae</taxon>
        <taxon>Streptophyta</taxon>
        <taxon>Embryophyta</taxon>
        <taxon>Tracheophyta</taxon>
        <taxon>Spermatophyta</taxon>
        <taxon>Magnoliopsida</taxon>
        <taxon>eudicotyledons</taxon>
        <taxon>Gunneridae</taxon>
        <taxon>Pentapetalae</taxon>
        <taxon>asterids</taxon>
        <taxon>campanulids</taxon>
        <taxon>Asterales</taxon>
        <taxon>Asteraceae</taxon>
        <taxon>Asteroideae</taxon>
        <taxon>Anthemideae</taxon>
        <taxon>Anthemidinae</taxon>
        <taxon>Tanacetum</taxon>
    </lineage>
</organism>
<accession>A0ABQ5HRS7</accession>
<name>A0ABQ5HRS7_9ASTR</name>
<proteinExistence type="predicted"/>
<gene>
    <name evidence="1" type="ORF">Tco_1079036</name>
</gene>
<reference evidence="1" key="1">
    <citation type="journal article" date="2022" name="Int. J. Mol. Sci.">
        <title>Draft Genome of Tanacetum Coccineum: Genomic Comparison of Closely Related Tanacetum-Family Plants.</title>
        <authorList>
            <person name="Yamashiro T."/>
            <person name="Shiraishi A."/>
            <person name="Nakayama K."/>
            <person name="Satake H."/>
        </authorList>
    </citation>
    <scope>NUCLEOTIDE SEQUENCE</scope>
</reference>
<evidence type="ECO:0000313" key="2">
    <source>
        <dbReference type="Proteomes" id="UP001151760"/>
    </source>
</evidence>
<sequence>MFYYRVSLSHLLSREDSDSLMEEIDLFLASDDSMPSGIEIVDYDSEGDIRFLEELLSNDSPPLPENESFSLDHFDDPLSPQSGGDISVHDVLLHNLLPTQPTLCPMFDLLLPFSSENEDKVFNPGIFSSPFSSHRAKITFDFSEDPMMISGGDIPHLDVPYLHFYPP</sequence>
<dbReference type="EMBL" id="BQNB010019899">
    <property type="protein sequence ID" value="GJT90191.1"/>
    <property type="molecule type" value="Genomic_DNA"/>
</dbReference>
<evidence type="ECO:0008006" key="3">
    <source>
        <dbReference type="Google" id="ProtNLM"/>
    </source>
</evidence>
<protein>
    <recommendedName>
        <fullName evidence="3">Reverse transcriptase domain-containing protein</fullName>
    </recommendedName>
</protein>
<evidence type="ECO:0000313" key="1">
    <source>
        <dbReference type="EMBL" id="GJT90191.1"/>
    </source>
</evidence>